<dbReference type="Pfam" id="PF00067">
    <property type="entry name" value="p450"/>
    <property type="match status" value="2"/>
</dbReference>
<organism evidence="7 8">
    <name type="scientific">Hypocrea virens (strain Gv29-8 / FGSC 10586)</name>
    <name type="common">Gliocladium virens</name>
    <name type="synonym">Trichoderma virens</name>
    <dbReference type="NCBI Taxonomy" id="413071"/>
    <lineage>
        <taxon>Eukaryota</taxon>
        <taxon>Fungi</taxon>
        <taxon>Dikarya</taxon>
        <taxon>Ascomycota</taxon>
        <taxon>Pezizomycotina</taxon>
        <taxon>Sordariomycetes</taxon>
        <taxon>Hypocreomycetidae</taxon>
        <taxon>Hypocreales</taxon>
        <taxon>Hypocreaceae</taxon>
        <taxon>Trichoderma</taxon>
    </lineage>
</organism>
<dbReference type="GO" id="GO:0005506">
    <property type="term" value="F:iron ion binding"/>
    <property type="evidence" value="ECO:0007669"/>
    <property type="project" value="InterPro"/>
</dbReference>
<keyword evidence="5 6" id="KW-0408">Iron</keyword>
<dbReference type="STRING" id="413071.G9MU00"/>
<dbReference type="InterPro" id="IPR002401">
    <property type="entry name" value="Cyt_P450_E_grp-I"/>
</dbReference>
<protein>
    <recommendedName>
        <fullName evidence="9">Cytochrome P450</fullName>
    </recommendedName>
</protein>
<evidence type="ECO:0000256" key="6">
    <source>
        <dbReference type="PIRSR" id="PIRSR602401-1"/>
    </source>
</evidence>
<evidence type="ECO:0000256" key="3">
    <source>
        <dbReference type="ARBA" id="ARBA00022617"/>
    </source>
</evidence>
<evidence type="ECO:0000313" key="7">
    <source>
        <dbReference type="EMBL" id="EHK22077.1"/>
    </source>
</evidence>
<feature type="binding site" description="axial binding residue" evidence="6">
    <location>
        <position position="522"/>
    </location>
    <ligand>
        <name>heme</name>
        <dbReference type="ChEBI" id="CHEBI:30413"/>
    </ligand>
    <ligandPart>
        <name>Fe</name>
        <dbReference type="ChEBI" id="CHEBI:18248"/>
    </ligandPart>
</feature>
<dbReference type="GO" id="GO:0020037">
    <property type="term" value="F:heme binding"/>
    <property type="evidence" value="ECO:0007669"/>
    <property type="project" value="InterPro"/>
</dbReference>
<comment type="caution">
    <text evidence="7">The sequence shown here is derived from an EMBL/GenBank/DDBJ whole genome shotgun (WGS) entry which is preliminary data.</text>
</comment>
<dbReference type="InterPro" id="IPR036396">
    <property type="entry name" value="Cyt_P450_sf"/>
</dbReference>
<keyword evidence="8" id="KW-1185">Reference proteome</keyword>
<evidence type="ECO:0008006" key="9">
    <source>
        <dbReference type="Google" id="ProtNLM"/>
    </source>
</evidence>
<dbReference type="AlphaFoldDB" id="G9MU00"/>
<dbReference type="SUPFAM" id="SSF48264">
    <property type="entry name" value="Cytochrome P450"/>
    <property type="match status" value="1"/>
</dbReference>
<dbReference type="InterPro" id="IPR050121">
    <property type="entry name" value="Cytochrome_P450_monoxygenase"/>
</dbReference>
<evidence type="ECO:0000313" key="8">
    <source>
        <dbReference type="Proteomes" id="UP000007115"/>
    </source>
</evidence>
<dbReference type="GeneID" id="25795353"/>
<evidence type="ECO:0000256" key="2">
    <source>
        <dbReference type="ARBA" id="ARBA00010617"/>
    </source>
</evidence>
<keyword evidence="3 6" id="KW-0349">Heme</keyword>
<gene>
    <name evidence="7" type="ORF">TRIVIDRAFT_53690</name>
</gene>
<dbReference type="VEuPathDB" id="FungiDB:TRIVIDRAFT_53690"/>
<sequence length="578" mass="65726">MESIVPRFLVDGDTTSYLVLSVSIPGIIYLCYRWALPKPIPGIPYNKDAVKSIFGDATSMVEYTSKTQEMYAWMVEQNIKLQSPVVQVFVRPLSNPWIVVSDFRESYDCLVRRTKDFDKSVWFKDVAGGVMPESHIFMRTTPRFKQHRRLIQDIMSPVFLNNVAAMHIHNVCQDVIHVWEQKARLASGHAFSVIKDVHYAALDAIWALIFGDDSANSTTKAQLDLFLTMEKIALPGNSNSPVELPRADSPLTVQSVMTLTQSIEASLKSPMPALAHWMYRQTSAMKRAFKIKEEFIKREVNDAERRFDTKTDVQCAVDNFLRREAVAAEKEGRQRNFHSRDIYDEILGLLIAAHDTTSTSILWALKFMADHQDVQKKLRKALHTAHSNAVSEKRLPTYQEILNSPVHYRDAVVEEIFRCSLTEAAVTRTSIRDTEILGHFVPKDTEVFFMCNGPSIFSAAFPIDDAVRSTSSQEGKDQACHWDPTKMAVFDPERWLIEENGQIIFDHSAGPLLIFSLGERGCYGRKMAYVEMKIFLTLLIWSFDFQACPEELSGYGAVDKLVHAPQQCYINPIPLSRP</sequence>
<dbReference type="Proteomes" id="UP000007115">
    <property type="component" value="Unassembled WGS sequence"/>
</dbReference>
<comment type="cofactor">
    <cofactor evidence="1 6">
        <name>heme</name>
        <dbReference type="ChEBI" id="CHEBI:30413"/>
    </cofactor>
</comment>
<keyword evidence="4 6" id="KW-0479">Metal-binding</keyword>
<dbReference type="InParanoid" id="G9MU00"/>
<reference evidence="7 8" key="1">
    <citation type="journal article" date="2011" name="Genome Biol.">
        <title>Comparative genome sequence analysis underscores mycoparasitism as the ancestral life style of Trichoderma.</title>
        <authorList>
            <person name="Kubicek C.P."/>
            <person name="Herrera-Estrella A."/>
            <person name="Seidl-Seiboth V."/>
            <person name="Martinez D.A."/>
            <person name="Druzhinina I.S."/>
            <person name="Thon M."/>
            <person name="Zeilinger S."/>
            <person name="Casas-Flores S."/>
            <person name="Horwitz B.A."/>
            <person name="Mukherjee P.K."/>
            <person name="Mukherjee M."/>
            <person name="Kredics L."/>
            <person name="Alcaraz L.D."/>
            <person name="Aerts A."/>
            <person name="Antal Z."/>
            <person name="Atanasova L."/>
            <person name="Cervantes-Badillo M.G."/>
            <person name="Challacombe J."/>
            <person name="Chertkov O."/>
            <person name="McCluskey K."/>
            <person name="Coulpier F."/>
            <person name="Deshpande N."/>
            <person name="von Doehren H."/>
            <person name="Ebbole D.J."/>
            <person name="Esquivel-Naranjo E.U."/>
            <person name="Fekete E."/>
            <person name="Flipphi M."/>
            <person name="Glaser F."/>
            <person name="Gomez-Rodriguez E.Y."/>
            <person name="Gruber S."/>
            <person name="Han C."/>
            <person name="Henrissat B."/>
            <person name="Hermosa R."/>
            <person name="Hernandez-Onate M."/>
            <person name="Karaffa L."/>
            <person name="Kosti I."/>
            <person name="Le Crom S."/>
            <person name="Lindquist E."/>
            <person name="Lucas S."/>
            <person name="Luebeck M."/>
            <person name="Luebeck P.S."/>
            <person name="Margeot A."/>
            <person name="Metz B."/>
            <person name="Misra M."/>
            <person name="Nevalainen H."/>
            <person name="Omann M."/>
            <person name="Packer N."/>
            <person name="Perrone G."/>
            <person name="Uresti-Rivera E.E."/>
            <person name="Salamov A."/>
            <person name="Schmoll M."/>
            <person name="Seiboth B."/>
            <person name="Shapiro H."/>
            <person name="Sukno S."/>
            <person name="Tamayo-Ramos J.A."/>
            <person name="Tisch D."/>
            <person name="Wiest A."/>
            <person name="Wilkinson H.H."/>
            <person name="Zhang M."/>
            <person name="Coutinho P.M."/>
            <person name="Kenerley C.M."/>
            <person name="Monte E."/>
            <person name="Baker S.E."/>
            <person name="Grigoriev I.V."/>
        </authorList>
    </citation>
    <scope>NUCLEOTIDE SEQUENCE [LARGE SCALE GENOMIC DNA]</scope>
    <source>
        <strain evidence="8">Gv29-8 / FGSC 10586</strain>
    </source>
</reference>
<evidence type="ECO:0000256" key="1">
    <source>
        <dbReference type="ARBA" id="ARBA00001971"/>
    </source>
</evidence>
<dbReference type="Gene3D" id="1.10.630.10">
    <property type="entry name" value="Cytochrome P450"/>
    <property type="match status" value="1"/>
</dbReference>
<accession>G9MU00</accession>
<dbReference type="OrthoDB" id="1470350at2759"/>
<dbReference type="HOGENOM" id="CLU_025001_1_0_1"/>
<name>G9MU00_HYPVG</name>
<dbReference type="GO" id="GO:0016705">
    <property type="term" value="F:oxidoreductase activity, acting on paired donors, with incorporation or reduction of molecular oxygen"/>
    <property type="evidence" value="ECO:0007669"/>
    <property type="project" value="InterPro"/>
</dbReference>
<dbReference type="RefSeq" id="XP_013956270.1">
    <property type="nucleotide sequence ID" value="XM_014100795.1"/>
</dbReference>
<dbReference type="PRINTS" id="PR00463">
    <property type="entry name" value="EP450I"/>
</dbReference>
<evidence type="ECO:0000256" key="5">
    <source>
        <dbReference type="ARBA" id="ARBA00023004"/>
    </source>
</evidence>
<dbReference type="InterPro" id="IPR001128">
    <property type="entry name" value="Cyt_P450"/>
</dbReference>
<proteinExistence type="inferred from homology"/>
<dbReference type="OMA" id="AYVELRI"/>
<comment type="similarity">
    <text evidence="2">Belongs to the cytochrome P450 family.</text>
</comment>
<dbReference type="PANTHER" id="PTHR24305">
    <property type="entry name" value="CYTOCHROME P450"/>
    <property type="match status" value="1"/>
</dbReference>
<dbReference type="PANTHER" id="PTHR24305:SF232">
    <property type="entry name" value="P450, PUTATIVE (EUROFUNG)-RELATED"/>
    <property type="match status" value="1"/>
</dbReference>
<evidence type="ECO:0000256" key="4">
    <source>
        <dbReference type="ARBA" id="ARBA00022723"/>
    </source>
</evidence>
<dbReference type="PRINTS" id="PR00385">
    <property type="entry name" value="P450"/>
</dbReference>
<dbReference type="GO" id="GO:0004497">
    <property type="term" value="F:monooxygenase activity"/>
    <property type="evidence" value="ECO:0007669"/>
    <property type="project" value="InterPro"/>
</dbReference>
<dbReference type="eggNOG" id="KOG0156">
    <property type="taxonomic scope" value="Eukaryota"/>
</dbReference>
<dbReference type="EMBL" id="ABDF02000031">
    <property type="protein sequence ID" value="EHK22077.1"/>
    <property type="molecule type" value="Genomic_DNA"/>
</dbReference>